<evidence type="ECO:0000313" key="2">
    <source>
        <dbReference type="Proteomes" id="UP000789706"/>
    </source>
</evidence>
<dbReference type="EMBL" id="CAJVPK010007248">
    <property type="protein sequence ID" value="CAG8655345.1"/>
    <property type="molecule type" value="Genomic_DNA"/>
</dbReference>
<organism evidence="1 2">
    <name type="scientific">Diversispora eburnea</name>
    <dbReference type="NCBI Taxonomy" id="1213867"/>
    <lineage>
        <taxon>Eukaryota</taxon>
        <taxon>Fungi</taxon>
        <taxon>Fungi incertae sedis</taxon>
        <taxon>Mucoromycota</taxon>
        <taxon>Glomeromycotina</taxon>
        <taxon>Glomeromycetes</taxon>
        <taxon>Diversisporales</taxon>
        <taxon>Diversisporaceae</taxon>
        <taxon>Diversispora</taxon>
    </lineage>
</organism>
<keyword evidence="2" id="KW-1185">Reference proteome</keyword>
<dbReference type="AlphaFoldDB" id="A0A9N9DVW6"/>
<comment type="caution">
    <text evidence="1">The sequence shown here is derived from an EMBL/GenBank/DDBJ whole genome shotgun (WGS) entry which is preliminary data.</text>
</comment>
<sequence>TYINTIDELLATEDILSEFEIVTMILVNNKIKNNISSDSEEKEEELSPSHIISTDVLNTLKTLIRYKE</sequence>
<reference evidence="1" key="1">
    <citation type="submission" date="2021-06" db="EMBL/GenBank/DDBJ databases">
        <authorList>
            <person name="Kallberg Y."/>
            <person name="Tangrot J."/>
            <person name="Rosling A."/>
        </authorList>
    </citation>
    <scope>NUCLEOTIDE SEQUENCE</scope>
    <source>
        <strain evidence="1">AZ414A</strain>
    </source>
</reference>
<name>A0A9N9DVW6_9GLOM</name>
<proteinExistence type="predicted"/>
<gene>
    <name evidence="1" type="ORF">DEBURN_LOCUS11581</name>
</gene>
<dbReference type="Proteomes" id="UP000789706">
    <property type="component" value="Unassembled WGS sequence"/>
</dbReference>
<accession>A0A9N9DVW6</accession>
<feature type="non-terminal residue" evidence="1">
    <location>
        <position position="1"/>
    </location>
</feature>
<protein>
    <submittedName>
        <fullName evidence="1">6001_t:CDS:1</fullName>
    </submittedName>
</protein>
<evidence type="ECO:0000313" key="1">
    <source>
        <dbReference type="EMBL" id="CAG8655345.1"/>
    </source>
</evidence>